<reference evidence="2 3" key="1">
    <citation type="journal article" date="2016" name="Nat. Biotechnol.">
        <title>Measurement of bacterial replication rates in microbial communities.</title>
        <authorList>
            <person name="Brown C.T."/>
            <person name="Olm M.R."/>
            <person name="Thomas B.C."/>
            <person name="Banfield J.F."/>
        </authorList>
    </citation>
    <scope>NUCLEOTIDE SEQUENCE [LARGE SCALE GENOMIC DNA]</scope>
    <source>
        <strain evidence="2">46_33</strain>
    </source>
</reference>
<dbReference type="SUPFAM" id="SSF46548">
    <property type="entry name" value="alpha-helical ferredoxin"/>
    <property type="match status" value="1"/>
</dbReference>
<dbReference type="Gene3D" id="1.10.1060.10">
    <property type="entry name" value="Alpha-helical ferredoxin"/>
    <property type="match status" value="1"/>
</dbReference>
<dbReference type="GO" id="GO:0051536">
    <property type="term" value="F:iron-sulfur cluster binding"/>
    <property type="evidence" value="ECO:0007669"/>
    <property type="project" value="InterPro"/>
</dbReference>
<protein>
    <recommendedName>
        <fullName evidence="1">Dihydroprymidine dehydrogenase domain-containing protein</fullName>
    </recommendedName>
</protein>
<dbReference type="InterPro" id="IPR028261">
    <property type="entry name" value="DPD_II"/>
</dbReference>
<sequence length="142" mass="15705">MGKLTGFMDYKRAELALRAPEERIKDWQEIKTSSLPHKEALRCQAVRCMDCDVPFCHSGVMINRMVSGCPLHNLMPEFNDLVYHGMDDYAYARLNKTNNFPEFTSHVCPAPCEGACTAGASGYGLCGQRRAIDRGIQAGAGT</sequence>
<dbReference type="Proteomes" id="UP000186777">
    <property type="component" value="Unassembled WGS sequence"/>
</dbReference>
<evidence type="ECO:0000313" key="2">
    <source>
        <dbReference type="EMBL" id="OLA39149.1"/>
    </source>
</evidence>
<dbReference type="PANTHER" id="PTHR43100">
    <property type="entry name" value="GLUTAMATE SYNTHASE [NADPH] SMALL CHAIN"/>
    <property type="match status" value="1"/>
</dbReference>
<feature type="domain" description="Dihydroprymidine dehydrogenase" evidence="1">
    <location>
        <begin position="24"/>
        <end position="120"/>
    </location>
</feature>
<dbReference type="AlphaFoldDB" id="A0A1Q6R9X4"/>
<dbReference type="InterPro" id="IPR051394">
    <property type="entry name" value="Glutamate_Synthase"/>
</dbReference>
<accession>A0A1Q6R9X4</accession>
<dbReference type="Pfam" id="PF14691">
    <property type="entry name" value="Fer4_20"/>
    <property type="match status" value="1"/>
</dbReference>
<gene>
    <name evidence="2" type="ORF">BHW43_02145</name>
</gene>
<comment type="caution">
    <text evidence="2">The sequence shown here is derived from an EMBL/GenBank/DDBJ whole genome shotgun (WGS) entry which is preliminary data.</text>
</comment>
<evidence type="ECO:0000259" key="1">
    <source>
        <dbReference type="Pfam" id="PF14691"/>
    </source>
</evidence>
<proteinExistence type="predicted"/>
<organism evidence="2 3">
    <name type="scientific">Phascolarctobacterium succinatutens</name>
    <dbReference type="NCBI Taxonomy" id="626940"/>
    <lineage>
        <taxon>Bacteria</taxon>
        <taxon>Bacillati</taxon>
        <taxon>Bacillota</taxon>
        <taxon>Negativicutes</taxon>
        <taxon>Acidaminococcales</taxon>
        <taxon>Acidaminococcaceae</taxon>
        <taxon>Phascolarctobacterium</taxon>
    </lineage>
</organism>
<dbReference type="STRING" id="626940.BHW43_02145"/>
<evidence type="ECO:0000313" key="3">
    <source>
        <dbReference type="Proteomes" id="UP000186777"/>
    </source>
</evidence>
<dbReference type="InterPro" id="IPR009051">
    <property type="entry name" value="Helical_ferredxn"/>
</dbReference>
<dbReference type="EMBL" id="MNTG01000002">
    <property type="protein sequence ID" value="OLA39149.1"/>
    <property type="molecule type" value="Genomic_DNA"/>
</dbReference>
<name>A0A1Q6R9X4_9FIRM</name>